<proteinExistence type="predicted"/>
<accession>F2NFH5</accession>
<dbReference type="Pfam" id="PF12804">
    <property type="entry name" value="NTP_transf_3"/>
    <property type="match status" value="1"/>
</dbReference>
<dbReference type="PANTHER" id="PTHR43584:SF5">
    <property type="entry name" value="PROTEIN LICC"/>
    <property type="match status" value="1"/>
</dbReference>
<protein>
    <submittedName>
        <fullName evidence="4">Nucleotidyl transferase</fullName>
    </submittedName>
</protein>
<organism evidence="4 5">
    <name type="scientific">Desulfobacca acetoxidans (strain ATCC 700848 / DSM 11109 / ASRB2)</name>
    <dbReference type="NCBI Taxonomy" id="880072"/>
    <lineage>
        <taxon>Bacteria</taxon>
        <taxon>Pseudomonadati</taxon>
        <taxon>Thermodesulfobacteriota</taxon>
        <taxon>Desulfobaccia</taxon>
        <taxon>Desulfobaccales</taxon>
        <taxon>Desulfobaccaceae</taxon>
        <taxon>Desulfobacca</taxon>
    </lineage>
</organism>
<reference evidence="5" key="2">
    <citation type="submission" date="2011-03" db="EMBL/GenBank/DDBJ databases">
        <title>The complete genome of Desulfobacca acetoxidans DSM 11109.</title>
        <authorList>
            <consortium name="US DOE Joint Genome Institute (JGI-PGF)"/>
            <person name="Lucas S."/>
            <person name="Copeland A."/>
            <person name="Lapidus A."/>
            <person name="Bruce D."/>
            <person name="Goodwin L."/>
            <person name="Pitluck S."/>
            <person name="Peters L."/>
            <person name="Kyrpides N."/>
            <person name="Mavromatis K."/>
            <person name="Ivanova N."/>
            <person name="Ovchinnikova G."/>
            <person name="Teshima H."/>
            <person name="Detter J.C."/>
            <person name="Han C."/>
            <person name="Land M."/>
            <person name="Hauser L."/>
            <person name="Markowitz V."/>
            <person name="Cheng J.-F."/>
            <person name="Hugenholtz P."/>
            <person name="Woyke T."/>
            <person name="Wu D."/>
            <person name="Spring S."/>
            <person name="Schueler E."/>
            <person name="Brambilla E."/>
            <person name="Klenk H.-P."/>
            <person name="Eisen J.A."/>
        </authorList>
    </citation>
    <scope>NUCLEOTIDE SEQUENCE [LARGE SCALE GENOMIC DNA]</scope>
    <source>
        <strain evidence="5">ATCC 700848 / DSM 11109 / ASRB2</strain>
    </source>
</reference>
<dbReference type="KEGG" id="dao:Desac_2270"/>
<dbReference type="InterPro" id="IPR050065">
    <property type="entry name" value="GlmU-like"/>
</dbReference>
<evidence type="ECO:0000313" key="5">
    <source>
        <dbReference type="Proteomes" id="UP000000483"/>
    </source>
</evidence>
<dbReference type="RefSeq" id="WP_013707203.1">
    <property type="nucleotide sequence ID" value="NC_015388.1"/>
</dbReference>
<name>F2NFH5_DESAR</name>
<evidence type="ECO:0000256" key="2">
    <source>
        <dbReference type="ARBA" id="ARBA00022695"/>
    </source>
</evidence>
<evidence type="ECO:0000313" key="4">
    <source>
        <dbReference type="EMBL" id="AEB10094.1"/>
    </source>
</evidence>
<dbReference type="SUPFAM" id="SSF53448">
    <property type="entry name" value="Nucleotide-diphospho-sugar transferases"/>
    <property type="match status" value="1"/>
</dbReference>
<dbReference type="Gene3D" id="3.90.550.10">
    <property type="entry name" value="Spore Coat Polysaccharide Biosynthesis Protein SpsA, Chain A"/>
    <property type="match status" value="1"/>
</dbReference>
<dbReference type="PANTHER" id="PTHR43584">
    <property type="entry name" value="NUCLEOTIDYL TRANSFERASE"/>
    <property type="match status" value="1"/>
</dbReference>
<evidence type="ECO:0000259" key="3">
    <source>
        <dbReference type="Pfam" id="PF12804"/>
    </source>
</evidence>
<keyword evidence="1 4" id="KW-0808">Transferase</keyword>
<dbReference type="GO" id="GO:0016779">
    <property type="term" value="F:nucleotidyltransferase activity"/>
    <property type="evidence" value="ECO:0007669"/>
    <property type="project" value="UniProtKB-KW"/>
</dbReference>
<reference evidence="4 5" key="1">
    <citation type="journal article" date="2011" name="Stand. Genomic Sci.">
        <title>Complete genome sequence of the acetate-degrading sulfate reducer Desulfobacca acetoxidans type strain (ASRB2).</title>
        <authorList>
            <person name="Goker M."/>
            <person name="Teshima H."/>
            <person name="Lapidus A."/>
            <person name="Nolan M."/>
            <person name="Lucas S."/>
            <person name="Hammon N."/>
            <person name="Deshpande S."/>
            <person name="Cheng J.F."/>
            <person name="Tapia R."/>
            <person name="Han C."/>
            <person name="Goodwin L."/>
            <person name="Pitluck S."/>
            <person name="Huntemann M."/>
            <person name="Liolios K."/>
            <person name="Ivanova N."/>
            <person name="Pagani I."/>
            <person name="Mavromatis K."/>
            <person name="Ovchinikova G."/>
            <person name="Pati A."/>
            <person name="Chen A."/>
            <person name="Palaniappan K."/>
            <person name="Land M."/>
            <person name="Hauser L."/>
            <person name="Brambilla E.M."/>
            <person name="Rohde M."/>
            <person name="Spring S."/>
            <person name="Detter J.C."/>
            <person name="Woyke T."/>
            <person name="Bristow J."/>
            <person name="Eisen J.A."/>
            <person name="Markowitz V."/>
            <person name="Hugenholtz P."/>
            <person name="Kyrpides N.C."/>
            <person name="Klenk H.P."/>
        </authorList>
    </citation>
    <scope>NUCLEOTIDE SEQUENCE [LARGE SCALE GENOMIC DNA]</scope>
    <source>
        <strain evidence="5">ATCC 700848 / DSM 11109 / ASRB2</strain>
    </source>
</reference>
<sequence>MIAVILSAGVGRRLAPLTESIPKALIEVGGRPLIWHTLVALRYFGVSEVVLVVGHRRELLQKQLRSGFSGITLHWVENEHYAQTGSLYSLWLSRGYLGGPFLFMDADLLFNPFILAGLPEWTERSRLLVGPLDHDSGEEVKVYQEQGLAVAIGKNVRVQAPLAGEALGIISVAAADAPLAISLMDALIRMAPQTEHEELSQALCQHRRLWVEDIGHQAWLEIDFLEDVSRARQEVWPAIQQQVAAVGRQDIFADS</sequence>
<keyword evidence="5" id="KW-1185">Reference proteome</keyword>
<dbReference type="InterPro" id="IPR025877">
    <property type="entry name" value="MobA-like_NTP_Trfase"/>
</dbReference>
<dbReference type="eggNOG" id="COG1213">
    <property type="taxonomic scope" value="Bacteria"/>
</dbReference>
<dbReference type="CDD" id="cd02523">
    <property type="entry name" value="PC_cytidylyltransferase"/>
    <property type="match status" value="1"/>
</dbReference>
<dbReference type="Proteomes" id="UP000000483">
    <property type="component" value="Chromosome"/>
</dbReference>
<dbReference type="InterPro" id="IPR029044">
    <property type="entry name" value="Nucleotide-diphossugar_trans"/>
</dbReference>
<gene>
    <name evidence="4" type="ordered locus">Desac_2270</name>
</gene>
<dbReference type="HOGENOM" id="CLU_029499_5_0_7"/>
<dbReference type="AlphaFoldDB" id="F2NFH5"/>
<keyword evidence="2" id="KW-0548">Nucleotidyltransferase</keyword>
<evidence type="ECO:0000256" key="1">
    <source>
        <dbReference type="ARBA" id="ARBA00022679"/>
    </source>
</evidence>
<dbReference type="STRING" id="880072.Desac_2270"/>
<feature type="domain" description="MobA-like NTP transferase" evidence="3">
    <location>
        <begin position="3"/>
        <end position="108"/>
    </location>
</feature>
<dbReference type="EMBL" id="CP002629">
    <property type="protein sequence ID" value="AEB10094.1"/>
    <property type="molecule type" value="Genomic_DNA"/>
</dbReference>